<evidence type="ECO:0000256" key="1">
    <source>
        <dbReference type="ARBA" id="ARBA00004141"/>
    </source>
</evidence>
<accession>A0A9Q0RS98</accession>
<evidence type="ECO:0000256" key="4">
    <source>
        <dbReference type="ARBA" id="ARBA00022989"/>
    </source>
</evidence>
<dbReference type="PRINTS" id="PR00237">
    <property type="entry name" value="GPCRRHODOPSN"/>
</dbReference>
<keyword evidence="4 11" id="KW-1133">Transmembrane helix</keyword>
<feature type="compositionally biased region" description="Low complexity" evidence="10">
    <location>
        <begin position="348"/>
        <end position="366"/>
    </location>
</feature>
<feature type="region of interest" description="Disordered" evidence="10">
    <location>
        <begin position="754"/>
        <end position="791"/>
    </location>
</feature>
<feature type="compositionally biased region" description="Pro residues" evidence="10">
    <location>
        <begin position="324"/>
        <end position="335"/>
    </location>
</feature>
<dbReference type="GO" id="GO:0004930">
    <property type="term" value="F:G protein-coupled receptor activity"/>
    <property type="evidence" value="ECO:0007669"/>
    <property type="project" value="UniProtKB-KW"/>
</dbReference>
<evidence type="ECO:0000313" key="13">
    <source>
        <dbReference type="EMBL" id="KAJ6224455.1"/>
    </source>
</evidence>
<feature type="transmembrane region" description="Helical" evidence="11">
    <location>
        <begin position="182"/>
        <end position="199"/>
    </location>
</feature>
<feature type="compositionally biased region" description="Low complexity" evidence="10">
    <location>
        <begin position="775"/>
        <end position="787"/>
    </location>
</feature>
<comment type="subcellular location">
    <subcellularLocation>
        <location evidence="1">Membrane</location>
        <topology evidence="1">Multi-pass membrane protein</topology>
    </subcellularLocation>
</comment>
<dbReference type="InterPro" id="IPR000276">
    <property type="entry name" value="GPCR_Rhodpsn"/>
</dbReference>
<feature type="transmembrane region" description="Helical" evidence="11">
    <location>
        <begin position="675"/>
        <end position="695"/>
    </location>
</feature>
<keyword evidence="6 11" id="KW-0472">Membrane</keyword>
<feature type="compositionally biased region" description="Polar residues" evidence="10">
    <location>
        <begin position="478"/>
        <end position="497"/>
    </location>
</feature>
<evidence type="ECO:0000259" key="12">
    <source>
        <dbReference type="PROSITE" id="PS50262"/>
    </source>
</evidence>
<feature type="region of interest" description="Disordered" evidence="10">
    <location>
        <begin position="427"/>
        <end position="450"/>
    </location>
</feature>
<evidence type="ECO:0000256" key="9">
    <source>
        <dbReference type="RuleBase" id="RU000688"/>
    </source>
</evidence>
<proteinExistence type="inferred from homology"/>
<keyword evidence="7 9" id="KW-0675">Receptor</keyword>
<dbReference type="PROSITE" id="PS50262">
    <property type="entry name" value="G_PROTEIN_RECEP_F1_2"/>
    <property type="match status" value="1"/>
</dbReference>
<protein>
    <recommendedName>
        <fullName evidence="12">G-protein coupled receptors family 1 profile domain-containing protein</fullName>
    </recommendedName>
</protein>
<feature type="domain" description="G-protein coupled receptors family 1 profile" evidence="12">
    <location>
        <begin position="79"/>
        <end position="692"/>
    </location>
</feature>
<dbReference type="GO" id="GO:0005886">
    <property type="term" value="C:plasma membrane"/>
    <property type="evidence" value="ECO:0007669"/>
    <property type="project" value="TreeGrafter"/>
</dbReference>
<dbReference type="AlphaFoldDB" id="A0A9Q0RS98"/>
<dbReference type="OMA" id="VIRELWT"/>
<evidence type="ECO:0000256" key="11">
    <source>
        <dbReference type="SAM" id="Phobius"/>
    </source>
</evidence>
<evidence type="ECO:0000256" key="8">
    <source>
        <dbReference type="ARBA" id="ARBA00023224"/>
    </source>
</evidence>
<comment type="similarity">
    <text evidence="2 9">Belongs to the G-protein coupled receptor 1 family.</text>
</comment>
<dbReference type="Proteomes" id="UP001142055">
    <property type="component" value="Chromosome 1"/>
</dbReference>
<feature type="region of interest" description="Disordered" evidence="10">
    <location>
        <begin position="710"/>
        <end position="731"/>
    </location>
</feature>
<feature type="transmembrane region" description="Helical" evidence="11">
    <location>
        <begin position="634"/>
        <end position="655"/>
    </location>
</feature>
<organism evidence="13 14">
    <name type="scientific">Blomia tropicalis</name>
    <name type="common">Mite</name>
    <dbReference type="NCBI Taxonomy" id="40697"/>
    <lineage>
        <taxon>Eukaryota</taxon>
        <taxon>Metazoa</taxon>
        <taxon>Ecdysozoa</taxon>
        <taxon>Arthropoda</taxon>
        <taxon>Chelicerata</taxon>
        <taxon>Arachnida</taxon>
        <taxon>Acari</taxon>
        <taxon>Acariformes</taxon>
        <taxon>Sarcoptiformes</taxon>
        <taxon>Astigmata</taxon>
        <taxon>Glycyphagoidea</taxon>
        <taxon>Echimyopodidae</taxon>
        <taxon>Blomia</taxon>
    </lineage>
</organism>
<keyword evidence="14" id="KW-1185">Reference proteome</keyword>
<evidence type="ECO:0000256" key="5">
    <source>
        <dbReference type="ARBA" id="ARBA00023040"/>
    </source>
</evidence>
<feature type="compositionally biased region" description="Polar residues" evidence="10">
    <location>
        <begin position="717"/>
        <end position="731"/>
    </location>
</feature>
<feature type="region of interest" description="Disordered" evidence="10">
    <location>
        <begin position="468"/>
        <end position="497"/>
    </location>
</feature>
<gene>
    <name evidence="13" type="ORF">RDWZM_003000</name>
</gene>
<feature type="transmembrane region" description="Helical" evidence="11">
    <location>
        <begin position="150"/>
        <end position="170"/>
    </location>
</feature>
<dbReference type="SUPFAM" id="SSF81321">
    <property type="entry name" value="Family A G protein-coupled receptor-like"/>
    <property type="match status" value="1"/>
</dbReference>
<feature type="transmembrane region" description="Helical" evidence="11">
    <location>
        <begin position="231"/>
        <end position="252"/>
    </location>
</feature>
<comment type="caution">
    <text evidence="13">The sequence shown here is derived from an EMBL/GenBank/DDBJ whole genome shotgun (WGS) entry which is preliminary data.</text>
</comment>
<feature type="region of interest" description="Disordered" evidence="10">
    <location>
        <begin position="317"/>
        <end position="405"/>
    </location>
</feature>
<evidence type="ECO:0000313" key="14">
    <source>
        <dbReference type="Proteomes" id="UP001142055"/>
    </source>
</evidence>
<evidence type="ECO:0000256" key="6">
    <source>
        <dbReference type="ARBA" id="ARBA00023136"/>
    </source>
</evidence>
<reference evidence="13" key="1">
    <citation type="submission" date="2022-12" db="EMBL/GenBank/DDBJ databases">
        <title>Genome assemblies of Blomia tropicalis.</title>
        <authorList>
            <person name="Cui Y."/>
        </authorList>
    </citation>
    <scope>NUCLEOTIDE SEQUENCE</scope>
    <source>
        <tissue evidence="13">Adult mites</tissue>
    </source>
</reference>
<dbReference type="PANTHER" id="PTHR24243:SF224">
    <property type="entry name" value="G-PROTEIN COUPLED RECEPTOR 19-RELATED"/>
    <property type="match status" value="1"/>
</dbReference>
<evidence type="ECO:0000256" key="10">
    <source>
        <dbReference type="SAM" id="MobiDB-lite"/>
    </source>
</evidence>
<dbReference type="Gene3D" id="1.20.1070.10">
    <property type="entry name" value="Rhodopsin 7-helix transmembrane proteins"/>
    <property type="match status" value="2"/>
</dbReference>
<keyword evidence="5 9" id="KW-0297">G-protein coupled receptor</keyword>
<evidence type="ECO:0000256" key="7">
    <source>
        <dbReference type="ARBA" id="ARBA00023170"/>
    </source>
</evidence>
<name>A0A9Q0RS98_BLOTA</name>
<evidence type="ECO:0000256" key="3">
    <source>
        <dbReference type="ARBA" id="ARBA00022692"/>
    </source>
</evidence>
<dbReference type="Pfam" id="PF00001">
    <property type="entry name" value="7tm_1"/>
    <property type="match status" value="2"/>
</dbReference>
<dbReference type="PANTHER" id="PTHR24243">
    <property type="entry name" value="G-PROTEIN COUPLED RECEPTOR"/>
    <property type="match status" value="1"/>
</dbReference>
<feature type="transmembrane region" description="Helical" evidence="11">
    <location>
        <begin position="62"/>
        <end position="88"/>
    </location>
</feature>
<evidence type="ECO:0000256" key="2">
    <source>
        <dbReference type="ARBA" id="ARBA00010663"/>
    </source>
</evidence>
<sequence length="937" mass="104659">MFPTDLTVIGSVEANAPNLTDPIGPNGSMVHSSSFMQNNETAYIYIDNPEDMIDPFQFNQKFMTIVLTHAITFIIGVIGNSVVIVTWASRGKFRSPTATFLISLACADLLLLLIFMPLEILEYFVVTWDHDGHICKLSSFVELLSGMSSILNLVAVSVERFLVIVYPIQARRWCTVAKSRRSLIFVWLLAIIFAAPPVFNKGTTSITYYNNETSITAYYCFEKNDRWAIGFAVYELMTLFVIPAMLMVFCYFRVIRELWTSTRVITILTSSSAGQYQHTNSVATAPISNATNTKMAKENNSRSYMVRWPTKKLVSISVKCDNPSSPPPPPPPTPKSPIKCVTRDGNVSRSSVSSERPSSSSTSNHSKLNGGPNSMSIENNSKVDEIPESPIASGTMGPKSNINGTNKNVGSTVSCSSACVTSSSNVITTTQQSTSNSITEPSNNNNNNHNRQSRWCFGMCSKFVSNKNMSKQQQQQQRSNKYRLNSNQNVRNTLRRSPSSCYQCYQRNVIRSNRNTNSNTMTSSFNNMNVNSIAAANSQYNMLTTANVQHMNGANNSNGNSTNNTNNGSTVSTVIKLNSINNVGQPMSTIPIAGGGGGNGTSVSSPTQQYVPNTGYRVPVTDVRNARKQLYCQVIKMLLMIVILFLFCWGPRLIFNVFKSAGIEYFNNIAYNARVYFYLLSFIHSALNPFVYGFMSSNFRRMMMNSCNSSQRKSRNHYSGTVHNDGSTNKPVSLMNAMATTNCLNMTHLKASFSNNESSSHRHRSNSSDVYEPASSSSQPQQSRSYSHTSTAYGQRIECSIQVNAHNIESDGETSFAEIETEIQQAVNLMQKEKNAADQQQHVDNNENHNHHQSQANESNKRRFIHQIQSKVKQLDRSSSLFFSNNRFNFVDVKAKMNRNKQIDKSLRNNNGEHQNHNHIKNLNQIDLSKYNLDHSF</sequence>
<feature type="compositionally biased region" description="Polar residues" evidence="10">
    <location>
        <begin position="371"/>
        <end position="380"/>
    </location>
</feature>
<dbReference type="EMBL" id="JAPWDV010000001">
    <property type="protein sequence ID" value="KAJ6224455.1"/>
    <property type="molecule type" value="Genomic_DNA"/>
</dbReference>
<dbReference type="InterPro" id="IPR017452">
    <property type="entry name" value="GPCR_Rhodpsn_7TM"/>
</dbReference>
<keyword evidence="8 9" id="KW-0807">Transducer</keyword>
<dbReference type="PROSITE" id="PS00237">
    <property type="entry name" value="G_PROTEIN_RECEP_F1_1"/>
    <property type="match status" value="1"/>
</dbReference>
<keyword evidence="3 9" id="KW-0812">Transmembrane</keyword>
<feature type="transmembrane region" description="Helical" evidence="11">
    <location>
        <begin position="100"/>
        <end position="118"/>
    </location>
</feature>